<dbReference type="Pfam" id="PF16708">
    <property type="entry name" value="LppA"/>
    <property type="match status" value="1"/>
</dbReference>
<proteinExistence type="predicted"/>
<accession>A0ABW0ETY9</accession>
<evidence type="ECO:0000256" key="1">
    <source>
        <dbReference type="ARBA" id="ARBA00004193"/>
    </source>
</evidence>
<keyword evidence="4" id="KW-0472">Membrane</keyword>
<comment type="subcellular location">
    <subcellularLocation>
        <location evidence="1">Cell membrane</location>
        <topology evidence="1">Lipid-anchor</topology>
    </subcellularLocation>
</comment>
<dbReference type="Gene3D" id="3.30.2030.20">
    <property type="match status" value="1"/>
</dbReference>
<dbReference type="Proteomes" id="UP001596157">
    <property type="component" value="Unassembled WGS sequence"/>
</dbReference>
<feature type="signal peptide" evidence="7">
    <location>
        <begin position="1"/>
        <end position="21"/>
    </location>
</feature>
<evidence type="ECO:0000256" key="5">
    <source>
        <dbReference type="ARBA" id="ARBA00023139"/>
    </source>
</evidence>
<organism evidence="8 9">
    <name type="scientific">Actinokineospora guangxiensis</name>
    <dbReference type="NCBI Taxonomy" id="1490288"/>
    <lineage>
        <taxon>Bacteria</taxon>
        <taxon>Bacillati</taxon>
        <taxon>Actinomycetota</taxon>
        <taxon>Actinomycetes</taxon>
        <taxon>Pseudonocardiales</taxon>
        <taxon>Pseudonocardiaceae</taxon>
        <taxon>Actinokineospora</taxon>
    </lineage>
</organism>
<keyword evidence="3 7" id="KW-0732">Signal</keyword>
<name>A0ABW0ETY9_9PSEU</name>
<dbReference type="InterPro" id="IPR032018">
    <property type="entry name" value="LppA/LppB/LprP"/>
</dbReference>
<reference evidence="9" key="1">
    <citation type="journal article" date="2019" name="Int. J. Syst. Evol. Microbiol.">
        <title>The Global Catalogue of Microorganisms (GCM) 10K type strain sequencing project: providing services to taxonomists for standard genome sequencing and annotation.</title>
        <authorList>
            <consortium name="The Broad Institute Genomics Platform"/>
            <consortium name="The Broad Institute Genome Sequencing Center for Infectious Disease"/>
            <person name="Wu L."/>
            <person name="Ma J."/>
        </authorList>
    </citation>
    <scope>NUCLEOTIDE SEQUENCE [LARGE SCALE GENOMIC DNA]</scope>
    <source>
        <strain evidence="9">CCUG 59778</strain>
    </source>
</reference>
<keyword evidence="9" id="KW-1185">Reference proteome</keyword>
<evidence type="ECO:0000313" key="8">
    <source>
        <dbReference type="EMBL" id="MFC5289530.1"/>
    </source>
</evidence>
<keyword evidence="5" id="KW-0564">Palmitate</keyword>
<gene>
    <name evidence="8" type="ORF">ACFPM7_20955</name>
</gene>
<protein>
    <submittedName>
        <fullName evidence="8">LppA family lipoprotein</fullName>
    </submittedName>
</protein>
<sequence length="188" mass="19129">MRARAAVGAILVAGLTAVLCAACGSGAEPKEGSVDRSEQYATLAQRPDIDEAQSTYLALLETLRGELVAEFGIAPWQPASSTPPGSACGAEFPDLGADGEIRRFTSGISPGNLPDATWQAAVSRVAATAGAQGFGTPSVVVDRPGDHEVSLKDGFGAELLFGTAANTTLSLSTGCHLTKTAKDRGEPA</sequence>
<dbReference type="EMBL" id="JBHSKF010000011">
    <property type="protein sequence ID" value="MFC5289530.1"/>
    <property type="molecule type" value="Genomic_DNA"/>
</dbReference>
<evidence type="ECO:0000256" key="7">
    <source>
        <dbReference type="SAM" id="SignalP"/>
    </source>
</evidence>
<evidence type="ECO:0000256" key="4">
    <source>
        <dbReference type="ARBA" id="ARBA00023136"/>
    </source>
</evidence>
<evidence type="ECO:0000313" key="9">
    <source>
        <dbReference type="Proteomes" id="UP001596157"/>
    </source>
</evidence>
<keyword evidence="6 8" id="KW-0449">Lipoprotein</keyword>
<evidence type="ECO:0000256" key="6">
    <source>
        <dbReference type="ARBA" id="ARBA00023288"/>
    </source>
</evidence>
<feature type="chain" id="PRO_5046950149" evidence="7">
    <location>
        <begin position="22"/>
        <end position="188"/>
    </location>
</feature>
<evidence type="ECO:0000256" key="2">
    <source>
        <dbReference type="ARBA" id="ARBA00022475"/>
    </source>
</evidence>
<dbReference type="RefSeq" id="WP_378249375.1">
    <property type="nucleotide sequence ID" value="NZ_JBHSKF010000011.1"/>
</dbReference>
<keyword evidence="2" id="KW-1003">Cell membrane</keyword>
<evidence type="ECO:0000256" key="3">
    <source>
        <dbReference type="ARBA" id="ARBA00022729"/>
    </source>
</evidence>
<comment type="caution">
    <text evidence="8">The sequence shown here is derived from an EMBL/GenBank/DDBJ whole genome shotgun (WGS) entry which is preliminary data.</text>
</comment>